<reference evidence="1" key="1">
    <citation type="submission" date="2022-04" db="EMBL/GenBank/DDBJ databases">
        <title>Genome of the entomopathogenic fungus Entomophthora muscae.</title>
        <authorList>
            <person name="Elya C."/>
            <person name="Lovett B.R."/>
            <person name="Lee E."/>
            <person name="Macias A.M."/>
            <person name="Hajek A.E."/>
            <person name="De Bivort B.L."/>
            <person name="Kasson M.T."/>
            <person name="De Fine Licht H.H."/>
            <person name="Stajich J.E."/>
        </authorList>
    </citation>
    <scope>NUCLEOTIDE SEQUENCE</scope>
    <source>
        <strain evidence="1">Berkeley</strain>
    </source>
</reference>
<comment type="caution">
    <text evidence="1">The sequence shown here is derived from an EMBL/GenBank/DDBJ whole genome shotgun (WGS) entry which is preliminary data.</text>
</comment>
<accession>A0ACC2UNB8</accession>
<proteinExistence type="predicted"/>
<name>A0ACC2UNB8_9FUNG</name>
<protein>
    <submittedName>
        <fullName evidence="1">LYR motif-containing protein 2</fullName>
    </submittedName>
</protein>
<gene>
    <name evidence="1" type="primary">LYRM2</name>
    <name evidence="1" type="ORF">DSO57_1023127</name>
</gene>
<evidence type="ECO:0000313" key="1">
    <source>
        <dbReference type="EMBL" id="KAJ9088432.1"/>
    </source>
</evidence>
<keyword evidence="2" id="KW-1185">Reference proteome</keyword>
<dbReference type="EMBL" id="QTSX02000119">
    <property type="protein sequence ID" value="KAJ9088432.1"/>
    <property type="molecule type" value="Genomic_DNA"/>
</dbReference>
<dbReference type="Proteomes" id="UP001165960">
    <property type="component" value="Unassembled WGS sequence"/>
</dbReference>
<organism evidence="1 2">
    <name type="scientific">Entomophthora muscae</name>
    <dbReference type="NCBI Taxonomy" id="34485"/>
    <lineage>
        <taxon>Eukaryota</taxon>
        <taxon>Fungi</taxon>
        <taxon>Fungi incertae sedis</taxon>
        <taxon>Zoopagomycota</taxon>
        <taxon>Entomophthoromycotina</taxon>
        <taxon>Entomophthoromycetes</taxon>
        <taxon>Entomophthorales</taxon>
        <taxon>Entomophthoraceae</taxon>
        <taxon>Entomophthora</taxon>
    </lineage>
</organism>
<sequence>MSRRVNWIHQMFPQVKTPLVFAMPFSTSKPTASGPNLKHFILKSESIQLYREILRACKDVYNPTDKDYILKWARDDFDTHREETDIKKIEVYLLQGKSQLRILKKSLGIAITKK</sequence>
<evidence type="ECO:0000313" key="2">
    <source>
        <dbReference type="Proteomes" id="UP001165960"/>
    </source>
</evidence>